<dbReference type="AlphaFoldDB" id="A0A8D8PP35"/>
<feature type="chain" id="PRO_5034599193" evidence="1">
    <location>
        <begin position="20"/>
        <end position="107"/>
    </location>
</feature>
<dbReference type="EMBL" id="HBUF01012590">
    <property type="protein sequence ID" value="CAG6608665.1"/>
    <property type="molecule type" value="Transcribed_RNA"/>
</dbReference>
<organism evidence="2">
    <name type="scientific">Cacopsylla melanoneura</name>
    <dbReference type="NCBI Taxonomy" id="428564"/>
    <lineage>
        <taxon>Eukaryota</taxon>
        <taxon>Metazoa</taxon>
        <taxon>Ecdysozoa</taxon>
        <taxon>Arthropoda</taxon>
        <taxon>Hexapoda</taxon>
        <taxon>Insecta</taxon>
        <taxon>Pterygota</taxon>
        <taxon>Neoptera</taxon>
        <taxon>Paraneoptera</taxon>
        <taxon>Hemiptera</taxon>
        <taxon>Sternorrhyncha</taxon>
        <taxon>Psylloidea</taxon>
        <taxon>Psyllidae</taxon>
        <taxon>Psyllinae</taxon>
        <taxon>Cacopsylla</taxon>
    </lineage>
</organism>
<feature type="signal peptide" evidence="1">
    <location>
        <begin position="1"/>
        <end position="19"/>
    </location>
</feature>
<proteinExistence type="predicted"/>
<evidence type="ECO:0000256" key="1">
    <source>
        <dbReference type="SAM" id="SignalP"/>
    </source>
</evidence>
<sequence length="107" mass="12319">MVLTISAVLFSISTFVTLSIQLTRNTLLHTSSTHDMDVINGKVRKFQKWNGTQVYEGEGVISYVNRKRNSYVLVPKPILGQTPGKLFKTFNFFEFQHESEQNFQHHA</sequence>
<accession>A0A8D8PP35</accession>
<protein>
    <submittedName>
        <fullName evidence="2">Uncharacterized protein</fullName>
    </submittedName>
</protein>
<keyword evidence="1" id="KW-0732">Signal</keyword>
<name>A0A8D8PP35_9HEMI</name>
<reference evidence="2" key="1">
    <citation type="submission" date="2021-05" db="EMBL/GenBank/DDBJ databases">
        <authorList>
            <person name="Alioto T."/>
            <person name="Alioto T."/>
            <person name="Gomez Garrido J."/>
        </authorList>
    </citation>
    <scope>NUCLEOTIDE SEQUENCE</scope>
</reference>
<evidence type="ECO:0000313" key="2">
    <source>
        <dbReference type="EMBL" id="CAG6608665.1"/>
    </source>
</evidence>